<feature type="chain" id="PRO_5046008662" evidence="2">
    <location>
        <begin position="21"/>
        <end position="354"/>
    </location>
</feature>
<evidence type="ECO:0000313" key="5">
    <source>
        <dbReference type="Proteomes" id="UP001597545"/>
    </source>
</evidence>
<feature type="signal peptide" evidence="2">
    <location>
        <begin position="1"/>
        <end position="20"/>
    </location>
</feature>
<keyword evidence="5" id="KW-1185">Reference proteome</keyword>
<keyword evidence="2" id="KW-0732">Signal</keyword>
<comment type="caution">
    <text evidence="4">The sequence shown here is derived from an EMBL/GenBank/DDBJ whole genome shotgun (WGS) entry which is preliminary data.</text>
</comment>
<protein>
    <submittedName>
        <fullName evidence="4">Tyrosine-protein phosphatase</fullName>
    </submittedName>
</protein>
<dbReference type="EMBL" id="JBHULR010000001">
    <property type="protein sequence ID" value="MFD2546458.1"/>
    <property type="molecule type" value="Genomic_DNA"/>
</dbReference>
<sequence length="354" mass="40065">MKHQMATLACLALVTSGAFAQLPAKVNTLPETYRAERSQDGSYQLKLPNRPHQIFIGKTPTSIDYGNPLKATGDTVIQGQAEARLYFAIVTDRDTSIVSERKLPLSGTANFRDLGGIRTTTGRHVAWGNFFRADDLSALREQDFPYLENTGIRYVYDLRSSEEVSKKKDHLPSNMHWVHSPIFDENSALQTQAVMQQFADGTMTEEGARNLLTEANRDFATKNVGKFRSVVQQILENSQPSLFHCTAGKDRTGFTSALILSILGVDRETVIQEYLMTNYYTHEKLTRSMDQMIAGMGGKIQPSVMVQLMRVDRRYLEAAFSAIDEQYGTMDHFIRDGLEISDEKRQQYIKKYTY</sequence>
<evidence type="ECO:0000259" key="3">
    <source>
        <dbReference type="PROSITE" id="PS50056"/>
    </source>
</evidence>
<dbReference type="RefSeq" id="WP_380900264.1">
    <property type="nucleotide sequence ID" value="NZ_JBHUEG010000002.1"/>
</dbReference>
<name>A0ABW5KDH6_9SPHI</name>
<reference evidence="5" key="1">
    <citation type="journal article" date="2019" name="Int. J. Syst. Evol. Microbiol.">
        <title>The Global Catalogue of Microorganisms (GCM) 10K type strain sequencing project: providing services to taxonomists for standard genome sequencing and annotation.</title>
        <authorList>
            <consortium name="The Broad Institute Genomics Platform"/>
            <consortium name="The Broad Institute Genome Sequencing Center for Infectious Disease"/>
            <person name="Wu L."/>
            <person name="Ma J."/>
        </authorList>
    </citation>
    <scope>NUCLEOTIDE SEQUENCE [LARGE SCALE GENOMIC DNA]</scope>
    <source>
        <strain evidence="5">KCTC 42662</strain>
    </source>
</reference>
<gene>
    <name evidence="4" type="ORF">ACFSR5_02230</name>
</gene>
<comment type="similarity">
    <text evidence="1">Belongs to the protein-tyrosine phosphatase family.</text>
</comment>
<dbReference type="Gene3D" id="3.90.190.10">
    <property type="entry name" value="Protein tyrosine phosphatase superfamily"/>
    <property type="match status" value="1"/>
</dbReference>
<dbReference type="PANTHER" id="PTHR31126">
    <property type="entry name" value="TYROSINE-PROTEIN PHOSPHATASE"/>
    <property type="match status" value="1"/>
</dbReference>
<evidence type="ECO:0000256" key="2">
    <source>
        <dbReference type="SAM" id="SignalP"/>
    </source>
</evidence>
<dbReference type="PROSITE" id="PS00383">
    <property type="entry name" value="TYR_PHOSPHATASE_1"/>
    <property type="match status" value="1"/>
</dbReference>
<dbReference type="InterPro" id="IPR029021">
    <property type="entry name" value="Prot-tyrosine_phosphatase-like"/>
</dbReference>
<dbReference type="Proteomes" id="UP001597545">
    <property type="component" value="Unassembled WGS sequence"/>
</dbReference>
<dbReference type="Pfam" id="PF13350">
    <property type="entry name" value="Y_phosphatase3"/>
    <property type="match status" value="1"/>
</dbReference>
<evidence type="ECO:0000256" key="1">
    <source>
        <dbReference type="ARBA" id="ARBA00009580"/>
    </source>
</evidence>
<accession>A0ABW5KDH6</accession>
<feature type="domain" description="Tyrosine specific protein phosphatases" evidence="3">
    <location>
        <begin position="225"/>
        <end position="293"/>
    </location>
</feature>
<dbReference type="InterPro" id="IPR026893">
    <property type="entry name" value="Tyr/Ser_Pase_IphP-type"/>
</dbReference>
<dbReference type="InterPro" id="IPR016130">
    <property type="entry name" value="Tyr_Pase_AS"/>
</dbReference>
<dbReference type="PANTHER" id="PTHR31126:SF1">
    <property type="entry name" value="TYROSINE SPECIFIC PROTEIN PHOSPHATASES DOMAIN-CONTAINING PROTEIN"/>
    <property type="match status" value="1"/>
</dbReference>
<dbReference type="InterPro" id="IPR000387">
    <property type="entry name" value="Tyr_Pase_dom"/>
</dbReference>
<dbReference type="PROSITE" id="PS50056">
    <property type="entry name" value="TYR_PHOSPHATASE_2"/>
    <property type="match status" value="1"/>
</dbReference>
<evidence type="ECO:0000313" key="4">
    <source>
        <dbReference type="EMBL" id="MFD2546458.1"/>
    </source>
</evidence>
<dbReference type="SUPFAM" id="SSF52799">
    <property type="entry name" value="(Phosphotyrosine protein) phosphatases II"/>
    <property type="match status" value="1"/>
</dbReference>
<organism evidence="4 5">
    <name type="scientific">Sphingobacterium suaedae</name>
    <dbReference type="NCBI Taxonomy" id="1686402"/>
    <lineage>
        <taxon>Bacteria</taxon>
        <taxon>Pseudomonadati</taxon>
        <taxon>Bacteroidota</taxon>
        <taxon>Sphingobacteriia</taxon>
        <taxon>Sphingobacteriales</taxon>
        <taxon>Sphingobacteriaceae</taxon>
        <taxon>Sphingobacterium</taxon>
    </lineage>
</organism>
<proteinExistence type="inferred from homology"/>